<dbReference type="InterPro" id="IPR036388">
    <property type="entry name" value="WH-like_DNA-bd_sf"/>
</dbReference>
<dbReference type="InterPro" id="IPR001367">
    <property type="entry name" value="Fe_dep_repressor"/>
</dbReference>
<dbReference type="Pfam" id="PF02742">
    <property type="entry name" value="Fe_dep_repr_C"/>
    <property type="match status" value="1"/>
</dbReference>
<accession>A0A5C5ZP13</accession>
<comment type="similarity">
    <text evidence="2">Belongs to the DtxR/MntR family.</text>
</comment>
<dbReference type="Gene3D" id="1.10.60.10">
    <property type="entry name" value="Iron dependent repressor, metal binding and dimerisation domain"/>
    <property type="match status" value="1"/>
</dbReference>
<keyword evidence="16" id="KW-1185">Reference proteome</keyword>
<evidence type="ECO:0000313" key="15">
    <source>
        <dbReference type="EMBL" id="TWT88835.1"/>
    </source>
</evidence>
<dbReference type="PANTHER" id="PTHR33238">
    <property type="entry name" value="IRON (METAL) DEPENDENT REPRESSOR, DTXR FAMILY"/>
    <property type="match status" value="1"/>
</dbReference>
<reference evidence="15 16" key="1">
    <citation type="submission" date="2019-02" db="EMBL/GenBank/DDBJ databases">
        <title>Deep-cultivation of Planctomycetes and their phenomic and genomic characterization uncovers novel biology.</title>
        <authorList>
            <person name="Wiegand S."/>
            <person name="Jogler M."/>
            <person name="Boedeker C."/>
            <person name="Pinto D."/>
            <person name="Vollmers J."/>
            <person name="Rivas-Marin E."/>
            <person name="Kohn T."/>
            <person name="Peeters S.H."/>
            <person name="Heuer A."/>
            <person name="Rast P."/>
            <person name="Oberbeckmann S."/>
            <person name="Bunk B."/>
            <person name="Jeske O."/>
            <person name="Meyerdierks A."/>
            <person name="Storesund J.E."/>
            <person name="Kallscheuer N."/>
            <person name="Luecker S."/>
            <person name="Lage O.M."/>
            <person name="Pohl T."/>
            <person name="Merkel B.J."/>
            <person name="Hornburger P."/>
            <person name="Mueller R.-W."/>
            <person name="Bruemmer F."/>
            <person name="Labrenz M."/>
            <person name="Spormann A.M."/>
            <person name="Op Den Camp H."/>
            <person name="Overmann J."/>
            <person name="Amann R."/>
            <person name="Jetten M.S.M."/>
            <person name="Mascher T."/>
            <person name="Medema M.H."/>
            <person name="Devos D.P."/>
            <person name="Kaster A.-K."/>
            <person name="Ovreas L."/>
            <person name="Rohde M."/>
            <person name="Galperin M.Y."/>
            <person name="Jogler C."/>
        </authorList>
    </citation>
    <scope>NUCLEOTIDE SEQUENCE [LARGE SCALE GENOMIC DNA]</scope>
    <source>
        <strain evidence="15 16">Mal64</strain>
    </source>
</reference>
<keyword evidence="8" id="KW-0238">DNA-binding</keyword>
<evidence type="ECO:0000256" key="7">
    <source>
        <dbReference type="ARBA" id="ARBA00023015"/>
    </source>
</evidence>
<evidence type="ECO:0000256" key="10">
    <source>
        <dbReference type="ARBA" id="ARBA00023163"/>
    </source>
</evidence>
<evidence type="ECO:0000256" key="1">
    <source>
        <dbReference type="ARBA" id="ARBA00004496"/>
    </source>
</evidence>
<dbReference type="PANTHER" id="PTHR33238:SF11">
    <property type="entry name" value="TRANSCRIPTIONAL REGULATOR MNTR"/>
    <property type="match status" value="1"/>
</dbReference>
<dbReference type="RefSeq" id="WP_146400229.1">
    <property type="nucleotide sequence ID" value="NZ_SJPQ01000002.1"/>
</dbReference>
<evidence type="ECO:0000256" key="9">
    <source>
        <dbReference type="ARBA" id="ARBA00023159"/>
    </source>
</evidence>
<comment type="subunit">
    <text evidence="3">Homodimer.</text>
</comment>
<comment type="subcellular location">
    <subcellularLocation>
        <location evidence="1">Cytoplasm</location>
    </subcellularLocation>
</comment>
<keyword evidence="11" id="KW-0464">Manganese</keyword>
<keyword evidence="10" id="KW-0804">Transcription</keyword>
<evidence type="ECO:0000256" key="2">
    <source>
        <dbReference type="ARBA" id="ARBA00007871"/>
    </source>
</evidence>
<keyword evidence="7" id="KW-0805">Transcription regulation</keyword>
<keyword evidence="6" id="KW-0678">Repressor</keyword>
<dbReference type="GO" id="GO:0003700">
    <property type="term" value="F:DNA-binding transcription factor activity"/>
    <property type="evidence" value="ECO:0007669"/>
    <property type="project" value="InterPro"/>
</dbReference>
<dbReference type="InterPro" id="IPR022687">
    <property type="entry name" value="HTH_DTXR"/>
</dbReference>
<dbReference type="NCBIfam" id="NF008273">
    <property type="entry name" value="PRK11050.1"/>
    <property type="match status" value="1"/>
</dbReference>
<dbReference type="InterPro" id="IPR022689">
    <property type="entry name" value="Iron_dep_repressor"/>
</dbReference>
<evidence type="ECO:0000256" key="6">
    <source>
        <dbReference type="ARBA" id="ARBA00022491"/>
    </source>
</evidence>
<evidence type="ECO:0000259" key="14">
    <source>
        <dbReference type="PROSITE" id="PS50944"/>
    </source>
</evidence>
<evidence type="ECO:0000256" key="8">
    <source>
        <dbReference type="ARBA" id="ARBA00023125"/>
    </source>
</evidence>
<evidence type="ECO:0000256" key="5">
    <source>
        <dbReference type="ARBA" id="ARBA00022490"/>
    </source>
</evidence>
<dbReference type="PROSITE" id="PS50944">
    <property type="entry name" value="HTH_DTXR"/>
    <property type="match status" value="1"/>
</dbReference>
<dbReference type="SMART" id="SM00529">
    <property type="entry name" value="HTH_DTXR"/>
    <property type="match status" value="1"/>
</dbReference>
<organism evidence="15 16">
    <name type="scientific">Pseudobythopirellula maris</name>
    <dbReference type="NCBI Taxonomy" id="2527991"/>
    <lineage>
        <taxon>Bacteria</taxon>
        <taxon>Pseudomonadati</taxon>
        <taxon>Planctomycetota</taxon>
        <taxon>Planctomycetia</taxon>
        <taxon>Pirellulales</taxon>
        <taxon>Lacipirellulaceae</taxon>
        <taxon>Pseudobythopirellula</taxon>
    </lineage>
</organism>
<keyword evidence="9" id="KW-0010">Activator</keyword>
<sequence>MDAPAPRQSKRFRRIRDDHAAETAEDYVEAIAELARDEGQCRGADLARHFGVSHVTVTKTVARLAAEGLVETEPYQPIALTKKGERLAEASRKRHEVVLAFLLALGVDEATAQADAEGIEHHVSPSTLKRFKAFLENQPDGEAD</sequence>
<evidence type="ECO:0000256" key="13">
    <source>
        <dbReference type="ARBA" id="ARBA00032593"/>
    </source>
</evidence>
<dbReference type="InterPro" id="IPR050536">
    <property type="entry name" value="DtxR_MntR_Metal-Reg"/>
</dbReference>
<dbReference type="InterPro" id="IPR036421">
    <property type="entry name" value="Fe_dep_repressor_sf"/>
</dbReference>
<protein>
    <recommendedName>
        <fullName evidence="4">Transcriptional regulator MntR</fullName>
    </recommendedName>
    <alternativeName>
        <fullName evidence="13">Manganese transport regulator</fullName>
    </alternativeName>
</protein>
<comment type="function">
    <text evidence="12">In the presence of manganese, represses expression of mntH and mntS. Up-regulates expression of mntP.</text>
</comment>
<proteinExistence type="inferred from homology"/>
<name>A0A5C5ZP13_9BACT</name>
<dbReference type="Proteomes" id="UP000315440">
    <property type="component" value="Unassembled WGS sequence"/>
</dbReference>
<dbReference type="GO" id="GO:0046983">
    <property type="term" value="F:protein dimerization activity"/>
    <property type="evidence" value="ECO:0007669"/>
    <property type="project" value="InterPro"/>
</dbReference>
<keyword evidence="5" id="KW-0963">Cytoplasm</keyword>
<dbReference type="GO" id="GO:0005737">
    <property type="term" value="C:cytoplasm"/>
    <property type="evidence" value="ECO:0007669"/>
    <property type="project" value="UniProtKB-SubCell"/>
</dbReference>
<comment type="caution">
    <text evidence="15">The sequence shown here is derived from an EMBL/GenBank/DDBJ whole genome shotgun (WGS) entry which is preliminary data.</text>
</comment>
<evidence type="ECO:0000256" key="12">
    <source>
        <dbReference type="ARBA" id="ARBA00025185"/>
    </source>
</evidence>
<dbReference type="AlphaFoldDB" id="A0A5C5ZP13"/>
<dbReference type="InterPro" id="IPR036390">
    <property type="entry name" value="WH_DNA-bd_sf"/>
</dbReference>
<dbReference type="GO" id="GO:0003677">
    <property type="term" value="F:DNA binding"/>
    <property type="evidence" value="ECO:0007669"/>
    <property type="project" value="UniProtKB-KW"/>
</dbReference>
<dbReference type="Pfam" id="PF01325">
    <property type="entry name" value="Fe_dep_repress"/>
    <property type="match status" value="1"/>
</dbReference>
<dbReference type="Gene3D" id="1.10.10.10">
    <property type="entry name" value="Winged helix-like DNA-binding domain superfamily/Winged helix DNA-binding domain"/>
    <property type="match status" value="1"/>
</dbReference>
<gene>
    <name evidence="15" type="primary">mntR</name>
    <name evidence="15" type="ORF">Mal64_23230</name>
</gene>
<dbReference type="EMBL" id="SJPQ01000002">
    <property type="protein sequence ID" value="TWT88835.1"/>
    <property type="molecule type" value="Genomic_DNA"/>
</dbReference>
<evidence type="ECO:0000256" key="11">
    <source>
        <dbReference type="ARBA" id="ARBA00023211"/>
    </source>
</evidence>
<feature type="domain" description="HTH dtxR-type" evidence="14">
    <location>
        <begin position="20"/>
        <end position="81"/>
    </location>
</feature>
<evidence type="ECO:0000256" key="4">
    <source>
        <dbReference type="ARBA" id="ARBA00022386"/>
    </source>
</evidence>
<dbReference type="GO" id="GO:0046914">
    <property type="term" value="F:transition metal ion binding"/>
    <property type="evidence" value="ECO:0007669"/>
    <property type="project" value="InterPro"/>
</dbReference>
<dbReference type="SUPFAM" id="SSF46785">
    <property type="entry name" value="Winged helix' DNA-binding domain"/>
    <property type="match status" value="1"/>
</dbReference>
<evidence type="ECO:0000256" key="3">
    <source>
        <dbReference type="ARBA" id="ARBA00011738"/>
    </source>
</evidence>
<dbReference type="OrthoDB" id="9791355at2"/>
<evidence type="ECO:0000313" key="16">
    <source>
        <dbReference type="Proteomes" id="UP000315440"/>
    </source>
</evidence>